<dbReference type="PANTHER" id="PTHR10194">
    <property type="entry name" value="RAS GTPASE-ACTIVATING PROTEINS"/>
    <property type="match status" value="1"/>
</dbReference>
<feature type="region of interest" description="Disordered" evidence="3">
    <location>
        <begin position="101"/>
        <end position="175"/>
    </location>
</feature>
<dbReference type="Gene3D" id="3.40.525.10">
    <property type="entry name" value="CRAL-TRIO lipid binding domain"/>
    <property type="match status" value="1"/>
</dbReference>
<feature type="compositionally biased region" description="Polar residues" evidence="3">
    <location>
        <begin position="861"/>
        <end position="870"/>
    </location>
</feature>
<evidence type="ECO:0000259" key="5">
    <source>
        <dbReference type="PROSITE" id="PS50191"/>
    </source>
</evidence>
<dbReference type="Gene3D" id="1.10.506.10">
    <property type="entry name" value="GTPase Activation - p120gap, domain 1"/>
    <property type="match status" value="3"/>
</dbReference>
<dbReference type="PROSITE" id="PS50018">
    <property type="entry name" value="RAS_GTPASE_ACTIV_2"/>
    <property type="match status" value="1"/>
</dbReference>
<dbReference type="EMBL" id="JAEPRB010000138">
    <property type="protein sequence ID" value="KAG2220511.1"/>
    <property type="molecule type" value="Genomic_DNA"/>
</dbReference>
<dbReference type="InterPro" id="IPR023152">
    <property type="entry name" value="RasGAP_CS"/>
</dbReference>
<reference evidence="6 7" key="1">
    <citation type="submission" date="2020-12" db="EMBL/GenBank/DDBJ databases">
        <title>Metabolic potential, ecology and presence of endohyphal bacteria is reflected in genomic diversity of Mucoromycotina.</title>
        <authorList>
            <person name="Muszewska A."/>
            <person name="Okrasinska A."/>
            <person name="Steczkiewicz K."/>
            <person name="Drgas O."/>
            <person name="Orlowska M."/>
            <person name="Perlinska-Lenart U."/>
            <person name="Aleksandrzak-Piekarczyk T."/>
            <person name="Szatraj K."/>
            <person name="Zielenkiewicz U."/>
            <person name="Pilsyk S."/>
            <person name="Malc E."/>
            <person name="Mieczkowski P."/>
            <person name="Kruszewska J.S."/>
            <person name="Biernat P."/>
            <person name="Pawlowska J."/>
        </authorList>
    </citation>
    <scope>NUCLEOTIDE SEQUENCE [LARGE SCALE GENOMIC DNA]</scope>
    <source>
        <strain evidence="6 7">CBS 142.35</strain>
    </source>
</reference>
<dbReference type="InterPro" id="IPR011993">
    <property type="entry name" value="PH-like_dom_sf"/>
</dbReference>
<evidence type="ECO:0000256" key="2">
    <source>
        <dbReference type="ARBA" id="ARBA00022553"/>
    </source>
</evidence>
<feature type="compositionally biased region" description="Low complexity" evidence="3">
    <location>
        <begin position="940"/>
        <end position="950"/>
    </location>
</feature>
<dbReference type="InterPro" id="IPR054071">
    <property type="entry name" value="PH_NF1"/>
</dbReference>
<dbReference type="Pfam" id="PF00616">
    <property type="entry name" value="RasGAP"/>
    <property type="match status" value="2"/>
</dbReference>
<evidence type="ECO:0008006" key="8">
    <source>
        <dbReference type="Google" id="ProtNLM"/>
    </source>
</evidence>
<dbReference type="InterPro" id="IPR036865">
    <property type="entry name" value="CRAL-TRIO_dom_sf"/>
</dbReference>
<feature type="domain" description="Ras-GAP" evidence="4">
    <location>
        <begin position="1339"/>
        <end position="1535"/>
    </location>
</feature>
<dbReference type="Pfam" id="PF13716">
    <property type="entry name" value="CRAL_TRIO_2"/>
    <property type="match status" value="1"/>
</dbReference>
<keyword evidence="1" id="KW-0343">GTPase activation</keyword>
<protein>
    <recommendedName>
        <fullName evidence="8">Ras-GAP domain-containing protein</fullName>
    </recommendedName>
</protein>
<dbReference type="SUPFAM" id="SSF52087">
    <property type="entry name" value="CRAL/TRIO domain"/>
    <property type="match status" value="1"/>
</dbReference>
<feature type="region of interest" description="Disordered" evidence="3">
    <location>
        <begin position="853"/>
        <end position="894"/>
    </location>
</feature>
<evidence type="ECO:0000313" key="7">
    <source>
        <dbReference type="Proteomes" id="UP000646827"/>
    </source>
</evidence>
<feature type="region of interest" description="Disordered" evidence="3">
    <location>
        <begin position="1973"/>
        <end position="1993"/>
    </location>
</feature>
<dbReference type="PROSITE" id="PS00509">
    <property type="entry name" value="RAS_GTPASE_ACTIV_1"/>
    <property type="match status" value="1"/>
</dbReference>
<gene>
    <name evidence="6" type="ORF">INT45_000922</name>
</gene>
<feature type="compositionally biased region" description="Low complexity" evidence="3">
    <location>
        <begin position="137"/>
        <end position="170"/>
    </location>
</feature>
<feature type="region of interest" description="Disordered" evidence="3">
    <location>
        <begin position="939"/>
        <end position="971"/>
    </location>
</feature>
<evidence type="ECO:0000256" key="3">
    <source>
        <dbReference type="SAM" id="MobiDB-lite"/>
    </source>
</evidence>
<feature type="compositionally biased region" description="Polar residues" evidence="3">
    <location>
        <begin position="882"/>
        <end position="894"/>
    </location>
</feature>
<dbReference type="OrthoDB" id="28245at2759"/>
<dbReference type="InterPro" id="IPR016024">
    <property type="entry name" value="ARM-type_fold"/>
</dbReference>
<sequence>MSADTKLILSLVNRIAVRLPSNNGRQLDNLESDPLIQQTLPTIASTLVTVLENISKSSPIAISDEFIPYDVLQSQLFLLRMLSACMQHHWQFYRQSRKTMSTHSSSNDSVAPPPPQSPVSSMLSREGSMHSAAETYHSSSSHSNYNHNHNHNNNMNSGINNNSSHDLLPGELEDPPPLEDNLAKYIVAIMSRFMHQMATSEERDVGAGVANIMTRTEYNATGTGSNSSDIMLDIYKAASRVVFYVSASNWSIMFSKIKARILYLSTTMDENPETADMRLLECSALNARRLSMILTELCSTFMHLKKSAQLFVAVTLRRAIWNWIETYPSEFMRLCHSQKRLDGGPEILFDICNSLADTTRKKAVLWPLQTMLLILCPDVLLASALSESRGVQNKKTIFLSALKKSLKGTRMAELAAICYVDICKAATYVSKSDVSALRHIVPDIENELKEKLFDIQRPLIADSLMGNLGIIIDHRCLLADCLVAMFRLNPRGVIHSLFPTCLDDRAPTLFKMSLVKACLALAAEENRLPWNPPVSALYDSLCGPLRRLFLDFTSRDPAKSDTSSQTTTQSSSGRKTIINPSIDKKTKRTETRNVIFTERCELILDVLRLYQTDPKLAILGDNEDRYEQNASVMVAITNCLRDTRPIVRDAAAECLSKLHTPDYIMAWGTSNRFMESFWKISSQVVFTLAKQLLDTRERDDGLKKLLDLLARILTLRNEFLRLHQDIAMHGSDVRERLQASIGLEVALLVLLCSADPDICSGATSCFGHICLEAHITDSTEDPQQQALTIVDNLPVYIELTSSTGIIAGRKSQQKRIRRLLRMMSHYAPGNLAAWEEAWKRWKYMTPSMIRSYEEPKEESPDLNTSSSSKKSAPWHDKLRNNAMRTNSTNSSAILGTTTSSSATMVSTTRMDGIDDDRSSEWQNYAGFLASLGGVCLMADSTSPSPSSPTSPAMPKNGRSNTTASVATAESPYRRISAPTESAAMVDKFVMEMVELLICDNVIVREWVREILGTDLSPTLYPIMFRHLENTLAKCFGADHDPICSPRYTLFVEQAISVLKLVLDRMDDTVDNLFTVDFSGLISQYAQYLNKLGSNQQSMKIKIKMCQLCEVLMLRKDRITLRQEFRLRNKLLEIIVEWTSDFALKTESSSSMSHEATSQTEKLQRDLDLACLKTIEVLLHQLPLQSSEPVHETDSTQVKSKIFYQYFTFFLKLLNRCRNFEIESNPTNLVRQEIMLVNKNKESATALAPLKNYTILALSNLLSANVDAGLKYSLSMGYHEDTRTRTAFMQVLTNILNQGTEFETLAETVMTDRYEKLVDMLVEFDLNIALSLCDVAPSSDIEEVANVLLACFASRNKTLVLLEAVIEKEVNNTASETDLFRKTSIATRLLSVFAKNYGADYVRSTLHPVFQKLGEKPAEEKTFELDPSKAGPGEDVNKNKQNVVSATELFLNAICASAGEAPRIFREVCQCILNSVLKRFPEAMHTALGAFVFLRFFCPAIVAPESEGLVKNSVSISREMRRGHLIVTKVIQNLANNVLFGAKETYMIVLNDFLTSNIYKVTSFLREISKVPALPATTTSTIATISSTTATSGNVSATTATVTAVSLGSNASATSSVEDVSSTVDMRHMDDKDYALLHRVLADNMERISRDLATRRLRQFNDQDSMAVWKRTFDKFANLLAQLGRPPEIPKQEFSGMRSYKFAAANQLYAEFMRRNAHRSVESIGSKNIFYESGTSKAGRPVFYFILRNVIADSIDFELLIYFILQTLERVANKLCEVVLDLTQFGPSNEIPSQWISQLLQLLPFDMYDNVAMIHIYNPNSFLRKYIKKLPRPVTHKITKRISFAVTLVELQEHINASEIRLPKSTTGLETEPSAVFFPVNRLSQFKAQVPVTVKVGAEYVQVMTVRKQELLYNISAVTNDVFHVSEIEDITSGGQHNTRDESSNEFSFKYNKGKSQITFSSPKRDTLAGAIRHSKRRHEMSKPTNLSERTIRPNDVPGRLLNMALLNIGSDDPNLRLAAYNLLYSLSMTFNFDVGKQLLDAKDLCLPANSSSFIVNISEKLAATEQGFTLEFLSECFVGFNKSSEPLRYLCLDYMAPWLPNLALFCRGSPEDVAKTKEVLRLLIDLTVARTDMYKLVQAKVWKTIGKVDDILNTVLDSFILFSNQHGVGSTQAEAMADTFVTLSNVAVRGKVISRLRKVLQKTSFKPTRMLTDHPTWTEIAVLIRFILMLSFNNRGPVKSYVPEIFHIVSLVVGVGSTMVRASVHGLVVNIIQSLCTSMPLTETNVKKLQLVLTELSDSKSRLLFGLLKSHANAFTINSETLTDITEPIQLGSLETIVNQLLEVLHCGAPSIDVANAWRARWMSLVASTAFQFNPAIQPRAFVVLGCLGREEIDDDLLYQILVALRGALAIFNESDPNLVLSIMMCLKNIVESLPGDSRYLLQLFWVAVALVQVNHSPIFVMAADLLQAVLRALDASEFFVGDTVADVLLAAREPMVDVSLQLDRLCGVNFESHFSFAIAATFMKGLRHSNAKDVIYQGLTTFLDIECKQTPTGSGEEVIESRTLGYVAGLLPIAAKNEALKELLRIAGLDGIYDDEMDAMFFDPKHTGGHSKAASSSFYYGIFDRLDIPDNTTALLLISLLATQLNSADNESERLFIYGLLAEAAVAMPQVFALVYDTLLPKMNQIVMSSQTQPIIESVKSILVTACSDPVFGDSKNRRSQKMLLEELGFTALGDPTFGAAATNVLQNAKLASEIVEKIIA</sequence>
<dbReference type="PROSITE" id="PS50191">
    <property type="entry name" value="CRAL_TRIO"/>
    <property type="match status" value="1"/>
</dbReference>
<dbReference type="InterPro" id="IPR008936">
    <property type="entry name" value="Rho_GTPase_activation_prot"/>
</dbReference>
<dbReference type="Proteomes" id="UP000646827">
    <property type="component" value="Unassembled WGS sequence"/>
</dbReference>
<dbReference type="SUPFAM" id="SSF48371">
    <property type="entry name" value="ARM repeat"/>
    <property type="match status" value="2"/>
</dbReference>
<dbReference type="SUPFAM" id="SSF48350">
    <property type="entry name" value="GTPase activation domain, GAP"/>
    <property type="match status" value="1"/>
</dbReference>
<dbReference type="InterPro" id="IPR039360">
    <property type="entry name" value="Ras_GTPase"/>
</dbReference>
<dbReference type="Gene3D" id="2.30.29.30">
    <property type="entry name" value="Pleckstrin-homology domain (PH domain)/Phosphotyrosine-binding domain (PTB)"/>
    <property type="match status" value="1"/>
</dbReference>
<dbReference type="SMART" id="SM00323">
    <property type="entry name" value="RasGAP"/>
    <property type="match status" value="1"/>
</dbReference>
<evidence type="ECO:0000256" key="1">
    <source>
        <dbReference type="ARBA" id="ARBA00022468"/>
    </source>
</evidence>
<dbReference type="InterPro" id="IPR001936">
    <property type="entry name" value="RasGAP_dom"/>
</dbReference>
<dbReference type="InterPro" id="IPR001251">
    <property type="entry name" value="CRAL-TRIO_dom"/>
</dbReference>
<evidence type="ECO:0000259" key="4">
    <source>
        <dbReference type="PROSITE" id="PS50018"/>
    </source>
</evidence>
<dbReference type="Pfam" id="PF21877">
    <property type="entry name" value="PH_NF1"/>
    <property type="match status" value="1"/>
</dbReference>
<dbReference type="GO" id="GO:0005096">
    <property type="term" value="F:GTPase activator activity"/>
    <property type="evidence" value="ECO:0007669"/>
    <property type="project" value="UniProtKB-KW"/>
</dbReference>
<keyword evidence="7" id="KW-1185">Reference proteome</keyword>
<name>A0A8H7S0I3_9FUNG</name>
<dbReference type="PANTHER" id="PTHR10194:SF142">
    <property type="entry name" value="NEUROFIBROMIN"/>
    <property type="match status" value="1"/>
</dbReference>
<accession>A0A8H7S0I3</accession>
<keyword evidence="2" id="KW-0597">Phosphoprotein</keyword>
<proteinExistence type="predicted"/>
<evidence type="ECO:0000313" key="6">
    <source>
        <dbReference type="EMBL" id="KAG2220511.1"/>
    </source>
</evidence>
<feature type="region of interest" description="Disordered" evidence="3">
    <location>
        <begin position="556"/>
        <end position="585"/>
    </location>
</feature>
<feature type="domain" description="CRAL-TRIO" evidence="5">
    <location>
        <begin position="1733"/>
        <end position="1873"/>
    </location>
</feature>
<comment type="caution">
    <text evidence="6">The sequence shown here is derived from an EMBL/GenBank/DDBJ whole genome shotgun (WGS) entry which is preliminary data.</text>
</comment>
<feature type="compositionally biased region" description="Low complexity" evidence="3">
    <location>
        <begin position="562"/>
        <end position="572"/>
    </location>
</feature>
<dbReference type="SMART" id="SM00516">
    <property type="entry name" value="SEC14"/>
    <property type="match status" value="1"/>
</dbReference>
<organism evidence="6 7">
    <name type="scientific">Circinella minor</name>
    <dbReference type="NCBI Taxonomy" id="1195481"/>
    <lineage>
        <taxon>Eukaryota</taxon>
        <taxon>Fungi</taxon>
        <taxon>Fungi incertae sedis</taxon>
        <taxon>Mucoromycota</taxon>
        <taxon>Mucoromycotina</taxon>
        <taxon>Mucoromycetes</taxon>
        <taxon>Mucorales</taxon>
        <taxon>Lichtheimiaceae</taxon>
        <taxon>Circinella</taxon>
    </lineage>
</organism>
<dbReference type="CDD" id="cd00170">
    <property type="entry name" value="SEC14"/>
    <property type="match status" value="1"/>
</dbReference>
<feature type="compositionally biased region" description="Polar residues" evidence="3">
    <location>
        <begin position="957"/>
        <end position="967"/>
    </location>
</feature>